<dbReference type="HOGENOM" id="CLU_582432_0_0_14"/>
<sequence length="469" mass="55535">MNDTEKPRIPLFGTVLEPTQAPISKYEKWSLFLTAKPVVIGLSICTLGFYYLYYLFCLEQHTKTPFNSKEKYTYTPEPHEFPCWVENNRFNKRFAQILEGNPFLANQVQKKTKGWWIRLKIRISAPVAWFSALLERQIYKLKFLAMLPIRDFREEQMKAFLAEEKKIRDNLNKKFRSLKEDEFNDLALGNKVHISLRDNPESHISSRRYDYFVLFIFCFSYLSLSVLTLGIFPIYIYLHKKDGEFQWKNVHDQKEFINMEEFNDSLASLVDNAIEEDFDYSEGIRSLISFEDRKSAKSDLYRTYAFRDHETKKWTIRLLNILTGGIFGLWVLARNAFNRATTPTSWKELLAGQKVTWVSFSRHRNKYIIRDFRKDVQLATIFASVREAKMNKYIRSHLVTGNKPLDMFLRVVSSELFKWLFTALSFFLIISVSCILGALAPWSFWFWAWLVLGISFLLLFTYHINLLFI</sequence>
<keyword evidence="1" id="KW-0812">Transmembrane</keyword>
<accession>E8ZIX9</accession>
<keyword evidence="3" id="KW-1185">Reference proteome</keyword>
<feature type="transmembrane region" description="Helical" evidence="1">
    <location>
        <begin position="211"/>
        <end position="238"/>
    </location>
</feature>
<keyword evidence="1" id="KW-1133">Transmembrane helix</keyword>
<reference evidence="2 3" key="1">
    <citation type="journal article" date="2011" name="J. Bacteriol.">
        <title>Complete genome sequence of Mycoplasma haemofelis, a hemotropic mycoplasma.</title>
        <authorList>
            <person name="Barker E.N."/>
            <person name="Helps C.R."/>
            <person name="Peters I.R."/>
            <person name="Darby A.C."/>
            <person name="Radford A.D."/>
            <person name="Tasker S."/>
        </authorList>
    </citation>
    <scope>NUCLEOTIDE SEQUENCE [LARGE SCALE GENOMIC DNA]</scope>
    <source>
        <strain evidence="2 3">Langford 1</strain>
    </source>
</reference>
<gene>
    <name evidence="2" type="ORF">HF1_10920</name>
</gene>
<proteinExistence type="predicted"/>
<evidence type="ECO:0000313" key="2">
    <source>
        <dbReference type="EMBL" id="CBY93100.1"/>
    </source>
</evidence>
<feature type="transmembrane region" description="Helical" evidence="1">
    <location>
        <begin position="446"/>
        <end position="468"/>
    </location>
</feature>
<feature type="transmembrane region" description="Helical" evidence="1">
    <location>
        <begin position="314"/>
        <end position="333"/>
    </location>
</feature>
<protein>
    <submittedName>
        <fullName evidence="2">Uncharacterized protein</fullName>
    </submittedName>
</protein>
<feature type="transmembrane region" description="Helical" evidence="1">
    <location>
        <begin position="416"/>
        <end position="440"/>
    </location>
</feature>
<keyword evidence="1" id="KW-0472">Membrane</keyword>
<dbReference type="Proteomes" id="UP000008637">
    <property type="component" value="Chromosome"/>
</dbReference>
<evidence type="ECO:0000313" key="3">
    <source>
        <dbReference type="Proteomes" id="UP000008637"/>
    </source>
</evidence>
<dbReference type="AlphaFoldDB" id="E8ZIX9"/>
<dbReference type="OrthoDB" id="9816901at2"/>
<evidence type="ECO:0000256" key="1">
    <source>
        <dbReference type="SAM" id="Phobius"/>
    </source>
</evidence>
<name>E8ZIX9_MYCHL</name>
<dbReference type="EMBL" id="FR773153">
    <property type="protein sequence ID" value="CBY93100.1"/>
    <property type="molecule type" value="Genomic_DNA"/>
</dbReference>
<feature type="transmembrane region" description="Helical" evidence="1">
    <location>
        <begin position="38"/>
        <end position="56"/>
    </location>
</feature>
<organism evidence="2 3">
    <name type="scientific">Mycoplasma haemofelis (strain Langford 1)</name>
    <name type="common">Haemobartonella felis</name>
    <dbReference type="NCBI Taxonomy" id="941640"/>
    <lineage>
        <taxon>Bacteria</taxon>
        <taxon>Bacillati</taxon>
        <taxon>Mycoplasmatota</taxon>
        <taxon>Mollicutes</taxon>
        <taxon>Mycoplasmataceae</taxon>
        <taxon>Mycoplasma</taxon>
    </lineage>
</organism>
<dbReference type="KEGG" id="mha:HF1_10920"/>